<evidence type="ECO:0000313" key="1">
    <source>
        <dbReference type="EnsemblPlants" id="ORUFI02G36810.1"/>
    </source>
</evidence>
<organism evidence="1 2">
    <name type="scientific">Oryza rufipogon</name>
    <name type="common">Brownbeard rice</name>
    <name type="synonym">Asian wild rice</name>
    <dbReference type="NCBI Taxonomy" id="4529"/>
    <lineage>
        <taxon>Eukaryota</taxon>
        <taxon>Viridiplantae</taxon>
        <taxon>Streptophyta</taxon>
        <taxon>Embryophyta</taxon>
        <taxon>Tracheophyta</taxon>
        <taxon>Spermatophyta</taxon>
        <taxon>Magnoliopsida</taxon>
        <taxon>Liliopsida</taxon>
        <taxon>Poales</taxon>
        <taxon>Poaceae</taxon>
        <taxon>BOP clade</taxon>
        <taxon>Oryzoideae</taxon>
        <taxon>Oryzeae</taxon>
        <taxon>Oryzinae</taxon>
        <taxon>Oryza</taxon>
    </lineage>
</organism>
<evidence type="ECO:0000313" key="2">
    <source>
        <dbReference type="Proteomes" id="UP000008022"/>
    </source>
</evidence>
<accession>A0A0E0NLX7</accession>
<proteinExistence type="predicted"/>
<reference evidence="2" key="1">
    <citation type="submission" date="2013-06" db="EMBL/GenBank/DDBJ databases">
        <authorList>
            <person name="Zhao Q."/>
        </authorList>
    </citation>
    <scope>NUCLEOTIDE SEQUENCE</scope>
    <source>
        <strain evidence="2">cv. W1943</strain>
    </source>
</reference>
<reference evidence="1" key="2">
    <citation type="submission" date="2015-06" db="UniProtKB">
        <authorList>
            <consortium name="EnsemblPlants"/>
        </authorList>
    </citation>
    <scope>IDENTIFICATION</scope>
</reference>
<dbReference type="Gramene" id="ORUFI02G36810.1">
    <property type="protein sequence ID" value="ORUFI02G36810.1"/>
    <property type="gene ID" value="ORUFI02G36810"/>
</dbReference>
<keyword evidence="2" id="KW-1185">Reference proteome</keyword>
<dbReference type="Proteomes" id="UP000008022">
    <property type="component" value="Unassembled WGS sequence"/>
</dbReference>
<dbReference type="OMA" id="NNWAGAG"/>
<name>A0A0E0NLX7_ORYRU</name>
<dbReference type="EnsemblPlants" id="ORUFI02G36810.1">
    <property type="protein sequence ID" value="ORUFI02G36810.1"/>
    <property type="gene ID" value="ORUFI02G36810"/>
</dbReference>
<dbReference type="AlphaFoldDB" id="A0A0E0NLX7"/>
<dbReference type="HOGENOM" id="CLU_107789_0_0_1"/>
<protein>
    <submittedName>
        <fullName evidence="1">Uncharacterized protein</fullName>
    </submittedName>
</protein>
<sequence length="255" mass="26574">MTPLPANHLPHHVGTPTNFHVSPRLRQGPPAMAQPVHWLAREAADDDRMGIGETAAARASRGGVGHHYIPSFYMPISDHSRKADQTAYYRRPCILVKQPNNWAGAGLATGDIVRAPAIDHASATLATQFMVLSVGRHGSGRSGGERGVKDDGAAELPSLFPVTCSGSSPTYGMFDKLAAAASCACDTIGAGCAAAGQQQNNQSNIFSICLATYGMFDKLAAAASCACDTIGAGCAAAGQQQNNQSNRPLKQTSAR</sequence>